<evidence type="ECO:0000313" key="1">
    <source>
        <dbReference type="EMBL" id="MET4576785.1"/>
    </source>
</evidence>
<dbReference type="Proteomes" id="UP001549320">
    <property type="component" value="Unassembled WGS sequence"/>
</dbReference>
<name>A0ABV2Q6Y6_9BURK</name>
<reference evidence="1 2" key="1">
    <citation type="submission" date="2024-06" db="EMBL/GenBank/DDBJ databases">
        <title>Sorghum-associated microbial communities from plants grown in Nebraska, USA.</title>
        <authorList>
            <person name="Schachtman D."/>
        </authorList>
    </citation>
    <scope>NUCLEOTIDE SEQUENCE [LARGE SCALE GENOMIC DNA]</scope>
    <source>
        <strain evidence="1 2">2709</strain>
    </source>
</reference>
<dbReference type="EMBL" id="JBEPSH010000003">
    <property type="protein sequence ID" value="MET4576785.1"/>
    <property type="molecule type" value="Genomic_DNA"/>
</dbReference>
<sequence>MSGQETLLFWGKSTNFSEFVDKLLGWPRKDTKVLVFDRISSTHSFGKFTLHLLNLNTHGLKIDFKNALN</sequence>
<proteinExistence type="predicted"/>
<keyword evidence="2" id="KW-1185">Reference proteome</keyword>
<organism evidence="1 2">
    <name type="scientific">Ottowia thiooxydans</name>
    <dbReference type="NCBI Taxonomy" id="219182"/>
    <lineage>
        <taxon>Bacteria</taxon>
        <taxon>Pseudomonadati</taxon>
        <taxon>Pseudomonadota</taxon>
        <taxon>Betaproteobacteria</taxon>
        <taxon>Burkholderiales</taxon>
        <taxon>Comamonadaceae</taxon>
        <taxon>Ottowia</taxon>
    </lineage>
</organism>
<accession>A0ABV2Q6Y6</accession>
<protein>
    <submittedName>
        <fullName evidence="1">Uncharacterized protein</fullName>
    </submittedName>
</protein>
<evidence type="ECO:0000313" key="2">
    <source>
        <dbReference type="Proteomes" id="UP001549320"/>
    </source>
</evidence>
<comment type="caution">
    <text evidence="1">The sequence shown here is derived from an EMBL/GenBank/DDBJ whole genome shotgun (WGS) entry which is preliminary data.</text>
</comment>
<gene>
    <name evidence="1" type="ORF">ABIE13_001894</name>
</gene>